<dbReference type="SUPFAM" id="SSF53187">
    <property type="entry name" value="Zn-dependent exopeptidases"/>
    <property type="match status" value="1"/>
</dbReference>
<dbReference type="Pfam" id="PF05343">
    <property type="entry name" value="Peptidase_M42"/>
    <property type="match status" value="1"/>
</dbReference>
<dbReference type="GO" id="GO:0006508">
    <property type="term" value="P:proteolysis"/>
    <property type="evidence" value="ECO:0007669"/>
    <property type="project" value="UniProtKB-KW"/>
</dbReference>
<evidence type="ECO:0000256" key="4">
    <source>
        <dbReference type="ARBA" id="ARBA00022723"/>
    </source>
</evidence>
<dbReference type="Proteomes" id="UP000198534">
    <property type="component" value="Unassembled WGS sequence"/>
</dbReference>
<keyword evidence="5" id="KW-0378">Hydrolase</keyword>
<evidence type="ECO:0000256" key="7">
    <source>
        <dbReference type="PIRSR" id="PIRSR001123-1"/>
    </source>
</evidence>
<organism evidence="9 10">
    <name type="scientific">Marininema mesophilum</name>
    <dbReference type="NCBI Taxonomy" id="1048340"/>
    <lineage>
        <taxon>Bacteria</taxon>
        <taxon>Bacillati</taxon>
        <taxon>Bacillota</taxon>
        <taxon>Bacilli</taxon>
        <taxon>Bacillales</taxon>
        <taxon>Thermoactinomycetaceae</taxon>
        <taxon>Marininema</taxon>
    </lineage>
</organism>
<evidence type="ECO:0000256" key="8">
    <source>
        <dbReference type="PIRSR" id="PIRSR001123-2"/>
    </source>
</evidence>
<evidence type="ECO:0000256" key="2">
    <source>
        <dbReference type="ARBA" id="ARBA00022438"/>
    </source>
</evidence>
<dbReference type="GO" id="GO:0004177">
    <property type="term" value="F:aminopeptidase activity"/>
    <property type="evidence" value="ECO:0007669"/>
    <property type="project" value="UniProtKB-UniRule"/>
</dbReference>
<feature type="binding site" evidence="8">
    <location>
        <position position="324"/>
    </location>
    <ligand>
        <name>Zn(2+)</name>
        <dbReference type="ChEBI" id="CHEBI:29105"/>
        <label>2</label>
    </ligand>
</feature>
<sequence length="360" mass="38876">MGVRFVVNWDRMKELTQLPGVPGAEGEVREVLSQYIANSTSEIVQDRLGGLFGILRGQKESPKVLVAGHMDEVGFMVTRITDKGFIKFQSLGGWWSQVMLAQRIQIITRTGEQIPGLIGSVPPHLLKQETRNKPVAISEMFIDLGANSAEEVEALGVRPGDMIAPYFPDVEMAGGKRILSKAWDNRFGCGIALELLDELKNKKHPNTLYSGATVQEEVGLRGAQVAAQMIQPDVFFAVDAGPAGDTPGVSDGYGELGKGVVIRLMDRSMVPLPGMREFLVETAKREGIPYQFFVSQGGTDAGAVHTTGEGVPSAALGICARYIHSHAAMVDKDDIEATKRFLVAIVQSLDAATLEAIQKG</sequence>
<gene>
    <name evidence="9" type="ORF">SAMN05444487_11181</name>
</gene>
<feature type="binding site" evidence="8">
    <location>
        <position position="184"/>
    </location>
    <ligand>
        <name>Zn(2+)</name>
        <dbReference type="ChEBI" id="CHEBI:29105"/>
        <label>2</label>
    </ligand>
</feature>
<dbReference type="InterPro" id="IPR008007">
    <property type="entry name" value="Peptidase_M42"/>
</dbReference>
<keyword evidence="10" id="KW-1185">Reference proteome</keyword>
<dbReference type="PANTHER" id="PTHR32481:SF0">
    <property type="entry name" value="AMINOPEPTIDASE YPDE-RELATED"/>
    <property type="match status" value="1"/>
</dbReference>
<evidence type="ECO:0000256" key="6">
    <source>
        <dbReference type="PIRNR" id="PIRNR001123"/>
    </source>
</evidence>
<protein>
    <submittedName>
        <fullName evidence="9">Putative aminopeptidase FrvX</fullName>
    </submittedName>
</protein>
<evidence type="ECO:0000313" key="10">
    <source>
        <dbReference type="Proteomes" id="UP000198534"/>
    </source>
</evidence>
<dbReference type="InterPro" id="IPR023367">
    <property type="entry name" value="Peptidase_M42_dom2"/>
</dbReference>
<feature type="binding site" evidence="8">
    <location>
        <position position="69"/>
    </location>
    <ligand>
        <name>Zn(2+)</name>
        <dbReference type="ChEBI" id="CHEBI:29105"/>
        <label>1</label>
    </ligand>
</feature>
<feature type="binding site" evidence="8">
    <location>
        <position position="184"/>
    </location>
    <ligand>
        <name>Zn(2+)</name>
        <dbReference type="ChEBI" id="CHEBI:29105"/>
        <label>1</label>
    </ligand>
</feature>
<keyword evidence="4 8" id="KW-0479">Metal-binding</keyword>
<dbReference type="CDD" id="cd05656">
    <property type="entry name" value="M42_Frv"/>
    <property type="match status" value="1"/>
</dbReference>
<dbReference type="EMBL" id="FNNQ01000011">
    <property type="protein sequence ID" value="SDX17133.1"/>
    <property type="molecule type" value="Genomic_DNA"/>
</dbReference>
<evidence type="ECO:0000256" key="3">
    <source>
        <dbReference type="ARBA" id="ARBA00022670"/>
    </source>
</evidence>
<proteinExistence type="inferred from homology"/>
<reference evidence="9 10" key="1">
    <citation type="submission" date="2016-10" db="EMBL/GenBank/DDBJ databases">
        <authorList>
            <person name="de Groot N.N."/>
        </authorList>
    </citation>
    <scope>NUCLEOTIDE SEQUENCE [LARGE SCALE GENOMIC DNA]</scope>
    <source>
        <strain evidence="9 10">DSM 45610</strain>
    </source>
</reference>
<evidence type="ECO:0000256" key="1">
    <source>
        <dbReference type="ARBA" id="ARBA00006272"/>
    </source>
</evidence>
<dbReference type="SUPFAM" id="SSF101821">
    <property type="entry name" value="Aminopeptidase/glucanase lid domain"/>
    <property type="match status" value="1"/>
</dbReference>
<evidence type="ECO:0000313" key="9">
    <source>
        <dbReference type="EMBL" id="SDX17133.1"/>
    </source>
</evidence>
<comment type="similarity">
    <text evidence="1 6">Belongs to the peptidase M42 family.</text>
</comment>
<keyword evidence="2 9" id="KW-0031">Aminopeptidase</keyword>
<evidence type="ECO:0000256" key="5">
    <source>
        <dbReference type="ARBA" id="ARBA00022801"/>
    </source>
</evidence>
<feature type="binding site" evidence="8">
    <location>
        <position position="239"/>
    </location>
    <ligand>
        <name>Zn(2+)</name>
        <dbReference type="ChEBI" id="CHEBI:29105"/>
        <label>1</label>
    </ligand>
</feature>
<dbReference type="STRING" id="1048340.SAMN05444487_11181"/>
<dbReference type="PIRSF" id="PIRSF001123">
    <property type="entry name" value="PepA_GA"/>
    <property type="match status" value="1"/>
</dbReference>
<keyword evidence="3" id="KW-0645">Protease</keyword>
<dbReference type="Gene3D" id="3.40.630.10">
    <property type="entry name" value="Zn peptidases"/>
    <property type="match status" value="1"/>
</dbReference>
<name>A0A1H2ZI38_9BACL</name>
<dbReference type="GO" id="GO:0046872">
    <property type="term" value="F:metal ion binding"/>
    <property type="evidence" value="ECO:0007669"/>
    <property type="project" value="UniProtKB-UniRule"/>
</dbReference>
<feature type="active site" description="Proton acceptor" evidence="7">
    <location>
        <position position="216"/>
    </location>
</feature>
<accession>A0A1H2ZI38</accession>
<dbReference type="PANTHER" id="PTHR32481">
    <property type="entry name" value="AMINOPEPTIDASE"/>
    <property type="match status" value="1"/>
</dbReference>
<dbReference type="Gene3D" id="2.40.30.40">
    <property type="entry name" value="Peptidase M42, domain 2"/>
    <property type="match status" value="1"/>
</dbReference>
<feature type="binding site" evidence="8">
    <location>
        <position position="217"/>
    </location>
    <ligand>
        <name>Zn(2+)</name>
        <dbReference type="ChEBI" id="CHEBI:29105"/>
        <label>2</label>
    </ligand>
</feature>
<comment type="cofactor">
    <cofactor evidence="8">
        <name>a divalent metal cation</name>
        <dbReference type="ChEBI" id="CHEBI:60240"/>
    </cofactor>
    <text evidence="8">Binds 2 divalent metal cations per subunit.</text>
</comment>
<dbReference type="InterPro" id="IPR051464">
    <property type="entry name" value="Peptidase_M42_aminopept"/>
</dbReference>
<dbReference type="AlphaFoldDB" id="A0A1H2ZI38"/>